<evidence type="ECO:0000313" key="10">
    <source>
        <dbReference type="EMBL" id="APC49932.1"/>
    </source>
</evidence>
<comment type="subcellular location">
    <subcellularLocation>
        <location evidence="1">Cell membrane</location>
        <topology evidence="1">Multi-pass membrane protein</topology>
    </subcellularLocation>
</comment>
<evidence type="ECO:0000256" key="4">
    <source>
        <dbReference type="ARBA" id="ARBA00022692"/>
    </source>
</evidence>
<keyword evidence="6 7" id="KW-0472">Membrane</keyword>
<dbReference type="EMBL" id="JACWEZ010000003">
    <property type="protein sequence ID" value="MBD1222550.1"/>
    <property type="molecule type" value="Genomic_DNA"/>
</dbReference>
<dbReference type="Gene3D" id="3.30.240.20">
    <property type="entry name" value="bsu07140 like domains"/>
    <property type="match status" value="2"/>
</dbReference>
<accession>A0AAC9J3M2</accession>
<dbReference type="GeneID" id="71516257"/>
<keyword evidence="3" id="KW-1003">Cell membrane</keyword>
<dbReference type="Proteomes" id="UP000621631">
    <property type="component" value="Unassembled WGS sequence"/>
</dbReference>
<evidence type="ECO:0000256" key="7">
    <source>
        <dbReference type="SAM" id="Phobius"/>
    </source>
</evidence>
<gene>
    <name evidence="10" type="ORF">BME96_17760</name>
    <name evidence="11" type="ORF">IC602_08005</name>
</gene>
<name>A0AAC9J3M2_VIRHA</name>
<evidence type="ECO:0000313" key="13">
    <source>
        <dbReference type="Proteomes" id="UP000621631"/>
    </source>
</evidence>
<dbReference type="Proteomes" id="UP000182945">
    <property type="component" value="Chromosome"/>
</dbReference>
<evidence type="ECO:0000256" key="1">
    <source>
        <dbReference type="ARBA" id="ARBA00004651"/>
    </source>
</evidence>
<dbReference type="PANTHER" id="PTHR34582:SF7">
    <property type="entry name" value="UPF0702 TRANSMEMBRANE PROTEIN YDFS"/>
    <property type="match status" value="1"/>
</dbReference>
<dbReference type="InterPro" id="IPR023090">
    <property type="entry name" value="UPF0702_alpha/beta_dom_sf"/>
</dbReference>
<dbReference type="InterPro" id="IPR048454">
    <property type="entry name" value="YetF_N"/>
</dbReference>
<dbReference type="EMBL" id="CP017962">
    <property type="protein sequence ID" value="APC49932.1"/>
    <property type="molecule type" value="Genomic_DNA"/>
</dbReference>
<evidence type="ECO:0000256" key="6">
    <source>
        <dbReference type="ARBA" id="ARBA00023136"/>
    </source>
</evidence>
<proteinExistence type="inferred from homology"/>
<feature type="transmembrane region" description="Helical" evidence="7">
    <location>
        <begin position="6"/>
        <end position="25"/>
    </location>
</feature>
<keyword evidence="4 7" id="KW-0812">Transmembrane</keyword>
<feature type="domain" description="YetF-like N-terminal transmembrane" evidence="9">
    <location>
        <begin position="5"/>
        <end position="78"/>
    </location>
</feature>
<protein>
    <submittedName>
        <fullName evidence="11">DUF421 domain-containing protein</fullName>
    </submittedName>
</protein>
<keyword evidence="5 7" id="KW-1133">Transmembrane helix</keyword>
<dbReference type="GO" id="GO:0005886">
    <property type="term" value="C:plasma membrane"/>
    <property type="evidence" value="ECO:0007669"/>
    <property type="project" value="UniProtKB-SubCell"/>
</dbReference>
<evidence type="ECO:0000313" key="12">
    <source>
        <dbReference type="Proteomes" id="UP000182945"/>
    </source>
</evidence>
<dbReference type="RefSeq" id="WP_060681422.1">
    <property type="nucleotide sequence ID" value="NZ_CP017962.1"/>
</dbReference>
<dbReference type="Pfam" id="PF20730">
    <property type="entry name" value="YetF_N"/>
    <property type="match status" value="1"/>
</dbReference>
<sequence length="232" mass="26155">MAIPELILRICLSFALLFTLTRIMGRKEISQMTFFNFVSAIAIGSITAILATNQNFSMLNGIIALTGWAGFTLIMGYIDIKSQKARKFTTGIPEIVIKDGKIMEEALRRTRLDNDSLQALLRQKNVFSMKEVDYAIFETSGKLSVMKKENKQPATKSDIHQLTTYSPKIFPTEIISDGELNEANLKKLNLDTNWLNGQLKQAGIKSLSEVFYAEVQPDGTLYFDNKRDGLYH</sequence>
<comment type="similarity">
    <text evidence="2">Belongs to the UPF0702 family.</text>
</comment>
<keyword evidence="13" id="KW-1185">Reference proteome</keyword>
<feature type="domain" description="YetF C-terminal" evidence="8">
    <location>
        <begin position="81"/>
        <end position="216"/>
    </location>
</feature>
<evidence type="ECO:0000256" key="2">
    <source>
        <dbReference type="ARBA" id="ARBA00006448"/>
    </source>
</evidence>
<organism evidence="10 12">
    <name type="scientific">Virgibacillus halodenitrificans</name>
    <name type="common">Bacillus halodenitrificans</name>
    <dbReference type="NCBI Taxonomy" id="1482"/>
    <lineage>
        <taxon>Bacteria</taxon>
        <taxon>Bacillati</taxon>
        <taxon>Bacillota</taxon>
        <taxon>Bacilli</taxon>
        <taxon>Bacillales</taxon>
        <taxon>Bacillaceae</taxon>
        <taxon>Virgibacillus</taxon>
    </lineage>
</organism>
<evidence type="ECO:0000259" key="9">
    <source>
        <dbReference type="Pfam" id="PF20730"/>
    </source>
</evidence>
<dbReference type="KEGG" id="vhl:BME96_17760"/>
<dbReference type="Pfam" id="PF04239">
    <property type="entry name" value="DUF421"/>
    <property type="match status" value="1"/>
</dbReference>
<dbReference type="AlphaFoldDB" id="A0AAC9J3M2"/>
<evidence type="ECO:0000313" key="11">
    <source>
        <dbReference type="EMBL" id="MBD1222550.1"/>
    </source>
</evidence>
<evidence type="ECO:0000256" key="3">
    <source>
        <dbReference type="ARBA" id="ARBA00022475"/>
    </source>
</evidence>
<evidence type="ECO:0000256" key="5">
    <source>
        <dbReference type="ARBA" id="ARBA00022989"/>
    </source>
</evidence>
<reference evidence="11 13" key="2">
    <citation type="submission" date="2020-09" db="EMBL/GenBank/DDBJ databases">
        <title>Draft Genome Sequences of Oil-Oxidizing Bacteria Halomonas titanicae, Marinobacter lutaoensis, and Virgibacillus halodenitrificans Isolated from Highly Saline Environments.</title>
        <authorList>
            <person name="Grouzdev D.S."/>
            <person name="Sokolova D.S."/>
            <person name="Semenova E.M."/>
            <person name="Borzenkov I.A."/>
            <person name="Bidzhieva S.K."/>
            <person name="Poltaraus A.B."/>
            <person name="Nazina T.N."/>
        </authorList>
    </citation>
    <scope>NUCLEOTIDE SEQUENCE [LARGE SCALE GENOMIC DNA]</scope>
    <source>
        <strain evidence="11 13">VKM B-3472D</strain>
    </source>
</reference>
<reference evidence="10 12" key="1">
    <citation type="submission" date="2016-11" db="EMBL/GenBank/DDBJ databases">
        <title>Complete genome sequencing of Virgibacillus halodenitrificans PDB-F2.</title>
        <authorList>
            <person name="Sun Z."/>
            <person name="Zhou Y."/>
            <person name="Li H."/>
        </authorList>
    </citation>
    <scope>NUCLEOTIDE SEQUENCE [LARGE SCALE GENOMIC DNA]</scope>
    <source>
        <strain evidence="10 12">PDB-F2</strain>
    </source>
</reference>
<dbReference type="PANTHER" id="PTHR34582">
    <property type="entry name" value="UPF0702 TRANSMEMBRANE PROTEIN YCAP"/>
    <property type="match status" value="1"/>
</dbReference>
<evidence type="ECO:0000259" key="8">
    <source>
        <dbReference type="Pfam" id="PF04239"/>
    </source>
</evidence>
<feature type="transmembrane region" description="Helical" evidence="7">
    <location>
        <begin position="32"/>
        <end position="52"/>
    </location>
</feature>
<feature type="transmembrane region" description="Helical" evidence="7">
    <location>
        <begin position="58"/>
        <end position="78"/>
    </location>
</feature>
<dbReference type="InterPro" id="IPR007353">
    <property type="entry name" value="DUF421"/>
</dbReference>